<dbReference type="Pfam" id="PF01871">
    <property type="entry name" value="AMMECR1"/>
    <property type="match status" value="1"/>
</dbReference>
<evidence type="ECO:0000259" key="1">
    <source>
        <dbReference type="PROSITE" id="PS51112"/>
    </source>
</evidence>
<feature type="domain" description="AMMECR1" evidence="1">
    <location>
        <begin position="21"/>
        <end position="119"/>
    </location>
</feature>
<dbReference type="PANTHER" id="PTHR13016:SF0">
    <property type="entry name" value="AMME SYNDROME CANDIDATE GENE 1 PROTEIN"/>
    <property type="match status" value="1"/>
</dbReference>
<dbReference type="PROSITE" id="PS51112">
    <property type="entry name" value="AMMECR1"/>
    <property type="match status" value="1"/>
</dbReference>
<dbReference type="InterPro" id="IPR023473">
    <property type="entry name" value="AMMECR1"/>
</dbReference>
<dbReference type="InterPro" id="IPR036071">
    <property type="entry name" value="AMMECR1_dom_sf"/>
</dbReference>
<reference evidence="2 3" key="1">
    <citation type="submission" date="2016-10" db="EMBL/GenBank/DDBJ databases">
        <authorList>
            <person name="de Groot N.N."/>
        </authorList>
    </citation>
    <scope>NUCLEOTIDE SEQUENCE [LARGE SCALE GENOMIC DNA]</scope>
    <source>
        <strain evidence="2 3">Nm110</strain>
    </source>
</reference>
<organism evidence="2 3">
    <name type="scientific">Nitrosomonas communis</name>
    <dbReference type="NCBI Taxonomy" id="44574"/>
    <lineage>
        <taxon>Bacteria</taxon>
        <taxon>Pseudomonadati</taxon>
        <taxon>Pseudomonadota</taxon>
        <taxon>Betaproteobacteria</taxon>
        <taxon>Nitrosomonadales</taxon>
        <taxon>Nitrosomonadaceae</taxon>
        <taxon>Nitrosomonas</taxon>
    </lineage>
</organism>
<protein>
    <recommendedName>
        <fullName evidence="1">AMMECR1 domain-containing protein</fullName>
    </recommendedName>
</protein>
<dbReference type="EMBL" id="FNNH01000005">
    <property type="protein sequence ID" value="SDW22993.1"/>
    <property type="molecule type" value="Genomic_DNA"/>
</dbReference>
<dbReference type="PANTHER" id="PTHR13016">
    <property type="entry name" value="AMMECR1 HOMOLOG"/>
    <property type="match status" value="1"/>
</dbReference>
<gene>
    <name evidence="2" type="ORF">SAMN05421882_100598</name>
</gene>
<dbReference type="InterPro" id="IPR002733">
    <property type="entry name" value="AMMECR1_domain"/>
</dbReference>
<evidence type="ECO:0000313" key="2">
    <source>
        <dbReference type="EMBL" id="SDW22993.1"/>
    </source>
</evidence>
<proteinExistence type="predicted"/>
<dbReference type="Proteomes" id="UP000183454">
    <property type="component" value="Unassembled WGS sequence"/>
</dbReference>
<dbReference type="Gene3D" id="3.30.700.20">
    <property type="entry name" value="Hypothetical protein ph0010, domain 1"/>
    <property type="match status" value="1"/>
</dbReference>
<dbReference type="InterPro" id="IPR027485">
    <property type="entry name" value="AMMECR1_N"/>
</dbReference>
<evidence type="ECO:0000313" key="3">
    <source>
        <dbReference type="Proteomes" id="UP000183454"/>
    </source>
</evidence>
<accession>A0A1H2RU29</accession>
<dbReference type="SUPFAM" id="SSF143447">
    <property type="entry name" value="AMMECR1-like"/>
    <property type="match status" value="1"/>
</dbReference>
<dbReference type="AlphaFoldDB" id="A0A1H2RU29"/>
<sequence length="119" mass="13184">MVHLLSHCPIHRLGTLTMLPDQGRELLSIGRAAIDRALNIAYRSESDERTPWLEELSACFVTLMQEGKLRGCIGSLEAQRSLLMDVKRNAVSAALHDPCFAPLLTAEFDDAHIENSLLS</sequence>
<name>A0A1H2RU29_9PROT</name>